<evidence type="ECO:0000313" key="2">
    <source>
        <dbReference type="Proteomes" id="UP001148629"/>
    </source>
</evidence>
<dbReference type="Proteomes" id="UP001148629">
    <property type="component" value="Unassembled WGS sequence"/>
</dbReference>
<proteinExistence type="predicted"/>
<gene>
    <name evidence="1" type="ORF">NM208_g15870</name>
</gene>
<comment type="caution">
    <text evidence="1">The sequence shown here is derived from an EMBL/GenBank/DDBJ whole genome shotgun (WGS) entry which is preliminary data.</text>
</comment>
<accession>A0ACC1RF85</accession>
<organism evidence="1 2">
    <name type="scientific">Fusarium decemcellulare</name>
    <dbReference type="NCBI Taxonomy" id="57161"/>
    <lineage>
        <taxon>Eukaryota</taxon>
        <taxon>Fungi</taxon>
        <taxon>Dikarya</taxon>
        <taxon>Ascomycota</taxon>
        <taxon>Pezizomycotina</taxon>
        <taxon>Sordariomycetes</taxon>
        <taxon>Hypocreomycetidae</taxon>
        <taxon>Hypocreales</taxon>
        <taxon>Nectriaceae</taxon>
        <taxon>Fusarium</taxon>
        <taxon>Fusarium decemcellulare species complex</taxon>
    </lineage>
</organism>
<reference evidence="1" key="1">
    <citation type="submission" date="2022-08" db="EMBL/GenBank/DDBJ databases">
        <title>Genome Sequence of Fusarium decemcellulare.</title>
        <authorList>
            <person name="Buettner E."/>
        </authorList>
    </citation>
    <scope>NUCLEOTIDE SEQUENCE</scope>
    <source>
        <strain evidence="1">Babe19</strain>
    </source>
</reference>
<sequence>MQVFVEVDNKSVVPLWVDNTQLPVRLDRLEPITNYRTSEVVHYYQSADTDSCDAACNSAMAAFQKWKKAGVAQRRDLLLEVARLVEERVEELASLQVLEISCQEGFARMLVMYTAQSLRELAYVIGTVSGSIPADDEPGATSFVFREPIGPVLVIPPWNGPLASALRSVAQVVAAGCTAVLKCSELSPASQAHPSSV</sequence>
<protein>
    <submittedName>
        <fullName evidence="1">Uncharacterized protein</fullName>
    </submittedName>
</protein>
<name>A0ACC1RF85_9HYPO</name>
<keyword evidence="2" id="KW-1185">Reference proteome</keyword>
<dbReference type="EMBL" id="JANRMS010004523">
    <property type="protein sequence ID" value="KAJ3508095.1"/>
    <property type="molecule type" value="Genomic_DNA"/>
</dbReference>
<evidence type="ECO:0000313" key="1">
    <source>
        <dbReference type="EMBL" id="KAJ3508095.1"/>
    </source>
</evidence>